<accession>A0A1F7GWQ7</accession>
<proteinExistence type="predicted"/>
<dbReference type="Proteomes" id="UP000177159">
    <property type="component" value="Unassembled WGS sequence"/>
</dbReference>
<dbReference type="AlphaFoldDB" id="A0A1F7GWQ7"/>
<reference evidence="1 2" key="1">
    <citation type="journal article" date="2016" name="Nat. Commun.">
        <title>Thousands of microbial genomes shed light on interconnected biogeochemical processes in an aquifer system.</title>
        <authorList>
            <person name="Anantharaman K."/>
            <person name="Brown C.T."/>
            <person name="Hug L.A."/>
            <person name="Sharon I."/>
            <person name="Castelle C.J."/>
            <person name="Probst A.J."/>
            <person name="Thomas B.C."/>
            <person name="Singh A."/>
            <person name="Wilkins M.J."/>
            <person name="Karaoz U."/>
            <person name="Brodie E.L."/>
            <person name="Williams K.H."/>
            <person name="Hubbard S.S."/>
            <person name="Banfield J.F."/>
        </authorList>
    </citation>
    <scope>NUCLEOTIDE SEQUENCE [LARGE SCALE GENOMIC DNA]</scope>
</reference>
<gene>
    <name evidence="1" type="ORF">A3C24_01895</name>
</gene>
<dbReference type="EMBL" id="MFZM01000020">
    <property type="protein sequence ID" value="OGK23527.1"/>
    <property type="molecule type" value="Genomic_DNA"/>
</dbReference>
<evidence type="ECO:0000313" key="1">
    <source>
        <dbReference type="EMBL" id="OGK23527.1"/>
    </source>
</evidence>
<evidence type="ECO:0000313" key="2">
    <source>
        <dbReference type="Proteomes" id="UP000177159"/>
    </source>
</evidence>
<sequence length="173" mass="20273">MDENIPQLLYYATITFADGSVETPSFFVFDNMPKGIEMVKKFYEKEGRPMKSITIKELIFIDSRVIPKETHIVMPNNDFGLSEDFRDRLMDQDLVERAEEENSTESIMAIFPEEQEGDELLCRAFYMGPFLKEKNIDGLMRSLLQDPFEISTPIDYLWFYRPTGESKYLSFNN</sequence>
<protein>
    <submittedName>
        <fullName evidence="1">Uncharacterized protein</fullName>
    </submittedName>
</protein>
<name>A0A1F7GWQ7_9BACT</name>
<organism evidence="1 2">
    <name type="scientific">Candidatus Roizmanbacteria bacterium RIFCSPHIGHO2_02_FULL_37_24</name>
    <dbReference type="NCBI Taxonomy" id="1802037"/>
    <lineage>
        <taxon>Bacteria</taxon>
        <taxon>Candidatus Roizmaniibacteriota</taxon>
    </lineage>
</organism>
<comment type="caution">
    <text evidence="1">The sequence shown here is derived from an EMBL/GenBank/DDBJ whole genome shotgun (WGS) entry which is preliminary data.</text>
</comment>